<evidence type="ECO:0000256" key="1">
    <source>
        <dbReference type="SAM" id="SignalP"/>
    </source>
</evidence>
<protein>
    <recommendedName>
        <fullName evidence="2">Phytocyanin domain-containing protein</fullName>
    </recommendedName>
</protein>
<proteinExistence type="predicted"/>
<dbReference type="CDD" id="cd04216">
    <property type="entry name" value="Phytocyanin"/>
    <property type="match status" value="2"/>
</dbReference>
<accession>A0ABQ9KCQ3</accession>
<dbReference type="Proteomes" id="UP001174677">
    <property type="component" value="Unassembled WGS sequence"/>
</dbReference>
<name>A0ABQ9KCQ3_HEVBR</name>
<gene>
    <name evidence="3" type="ORF">P3X46_034785</name>
</gene>
<dbReference type="PROSITE" id="PS51485">
    <property type="entry name" value="PHYTOCYANIN"/>
    <property type="match status" value="2"/>
</dbReference>
<dbReference type="Pfam" id="PF02298">
    <property type="entry name" value="Cu_bind_like"/>
    <property type="match status" value="2"/>
</dbReference>
<reference evidence="3 4" key="1">
    <citation type="journal article" date="2023" name="Plant Biotechnol. J.">
        <title>Chromosome-level wild Hevea brasiliensis genome provides new tools for genomic-assisted breeding and valuable loci to elevate rubber yield.</title>
        <authorList>
            <person name="Cheng H."/>
            <person name="Song X."/>
            <person name="Hu Y."/>
            <person name="Wu T."/>
            <person name="Yang Q."/>
            <person name="An Z."/>
            <person name="Feng S."/>
            <person name="Deng Z."/>
            <person name="Wu W."/>
            <person name="Zeng X."/>
            <person name="Tu M."/>
            <person name="Wang X."/>
            <person name="Huang H."/>
        </authorList>
    </citation>
    <scope>NUCLEOTIDE SEQUENCE [LARGE SCALE GENOMIC DNA]</scope>
    <source>
        <strain evidence="3">MT/VB/25A 57/8</strain>
    </source>
</reference>
<feature type="domain" description="Phytocyanin" evidence="2">
    <location>
        <begin position="25"/>
        <end position="124"/>
    </location>
</feature>
<keyword evidence="4" id="KW-1185">Reference proteome</keyword>
<dbReference type="PANTHER" id="PTHR33021">
    <property type="entry name" value="BLUE COPPER PROTEIN"/>
    <property type="match status" value="1"/>
</dbReference>
<dbReference type="EMBL" id="JARPOI010000023">
    <property type="protein sequence ID" value="KAJ9131881.1"/>
    <property type="molecule type" value="Genomic_DNA"/>
</dbReference>
<comment type="caution">
    <text evidence="3">The sequence shown here is derived from an EMBL/GenBank/DDBJ whole genome shotgun (WGS) entry which is preliminary data.</text>
</comment>
<keyword evidence="1" id="KW-0732">Signal</keyword>
<dbReference type="InterPro" id="IPR003245">
    <property type="entry name" value="Phytocyanin_dom"/>
</dbReference>
<feature type="chain" id="PRO_5046814981" description="Phytocyanin domain-containing protein" evidence="1">
    <location>
        <begin position="22"/>
        <end position="260"/>
    </location>
</feature>
<sequence>MASRLVFFVFMLTAAVVPTSGARGKEFIVGDEAGWTLGFDYQAWAYGKKFHVGDKLVFRYYVGAHNVFKVNGTGFQNCIKPKAGEALSTGTDTIVLATPGRKWYVCGVGKHCENGMKLVIDVLPLKAQAPKPSPPAPLTYGKKFIVGDEAGWRLGFDYQAWAKGKHFQVGDKLVFKYYPGAHNVFKVNGTGFQNCIRPPATEALKTGNDTIVLATPGRKWYICGVGQHCEKGMKLFLIVLPRAAKSPPAPYSTPYTPKGV</sequence>
<dbReference type="SUPFAM" id="SSF49503">
    <property type="entry name" value="Cupredoxins"/>
    <property type="match status" value="2"/>
</dbReference>
<dbReference type="Gene3D" id="2.60.40.420">
    <property type="entry name" value="Cupredoxins - blue copper proteins"/>
    <property type="match status" value="2"/>
</dbReference>
<dbReference type="PANTHER" id="PTHR33021:SF533">
    <property type="entry name" value="PHYTOCYANIN DOMAIN-CONTAINING PROTEIN"/>
    <property type="match status" value="1"/>
</dbReference>
<feature type="domain" description="Phytocyanin" evidence="2">
    <location>
        <begin position="142"/>
        <end position="241"/>
    </location>
</feature>
<evidence type="ECO:0000313" key="4">
    <source>
        <dbReference type="Proteomes" id="UP001174677"/>
    </source>
</evidence>
<feature type="signal peptide" evidence="1">
    <location>
        <begin position="1"/>
        <end position="21"/>
    </location>
</feature>
<dbReference type="InterPro" id="IPR039391">
    <property type="entry name" value="Phytocyanin-like"/>
</dbReference>
<evidence type="ECO:0000259" key="2">
    <source>
        <dbReference type="PROSITE" id="PS51485"/>
    </source>
</evidence>
<evidence type="ECO:0000313" key="3">
    <source>
        <dbReference type="EMBL" id="KAJ9131881.1"/>
    </source>
</evidence>
<dbReference type="InterPro" id="IPR008972">
    <property type="entry name" value="Cupredoxin"/>
</dbReference>
<organism evidence="3 4">
    <name type="scientific">Hevea brasiliensis</name>
    <name type="common">Para rubber tree</name>
    <name type="synonym">Siphonia brasiliensis</name>
    <dbReference type="NCBI Taxonomy" id="3981"/>
    <lineage>
        <taxon>Eukaryota</taxon>
        <taxon>Viridiplantae</taxon>
        <taxon>Streptophyta</taxon>
        <taxon>Embryophyta</taxon>
        <taxon>Tracheophyta</taxon>
        <taxon>Spermatophyta</taxon>
        <taxon>Magnoliopsida</taxon>
        <taxon>eudicotyledons</taxon>
        <taxon>Gunneridae</taxon>
        <taxon>Pentapetalae</taxon>
        <taxon>rosids</taxon>
        <taxon>fabids</taxon>
        <taxon>Malpighiales</taxon>
        <taxon>Euphorbiaceae</taxon>
        <taxon>Crotonoideae</taxon>
        <taxon>Micrandreae</taxon>
        <taxon>Hevea</taxon>
    </lineage>
</organism>